<accession>A0AAD7XAF4</accession>
<name>A0AAD7XAF4_9APHY</name>
<feature type="region of interest" description="Disordered" evidence="1">
    <location>
        <begin position="1"/>
        <end position="26"/>
    </location>
</feature>
<feature type="compositionally biased region" description="Low complexity" evidence="1">
    <location>
        <begin position="172"/>
        <end position="189"/>
    </location>
</feature>
<evidence type="ECO:0000256" key="1">
    <source>
        <dbReference type="SAM" id="MobiDB-lite"/>
    </source>
</evidence>
<dbReference type="AlphaFoldDB" id="A0AAD7XAF4"/>
<dbReference type="EMBL" id="JAPEVG010000161">
    <property type="protein sequence ID" value="KAJ8475378.1"/>
    <property type="molecule type" value="Genomic_DNA"/>
</dbReference>
<protein>
    <submittedName>
        <fullName evidence="2">Uncharacterized protein</fullName>
    </submittedName>
</protein>
<feature type="compositionally biased region" description="Polar residues" evidence="1">
    <location>
        <begin position="273"/>
        <end position="282"/>
    </location>
</feature>
<reference evidence="2" key="1">
    <citation type="submission" date="2022-11" db="EMBL/GenBank/DDBJ databases">
        <title>Genome Sequence of Cubamyces cubensis.</title>
        <authorList>
            <person name="Buettner E."/>
        </authorList>
    </citation>
    <scope>NUCLEOTIDE SEQUENCE</scope>
    <source>
        <strain evidence="2">MPL-01</strain>
    </source>
</reference>
<gene>
    <name evidence="2" type="ORF">ONZ51_g6602</name>
</gene>
<dbReference type="Proteomes" id="UP001215151">
    <property type="component" value="Unassembled WGS sequence"/>
</dbReference>
<keyword evidence="3" id="KW-1185">Reference proteome</keyword>
<organism evidence="2 3">
    <name type="scientific">Trametes cubensis</name>
    <dbReference type="NCBI Taxonomy" id="1111947"/>
    <lineage>
        <taxon>Eukaryota</taxon>
        <taxon>Fungi</taxon>
        <taxon>Dikarya</taxon>
        <taxon>Basidiomycota</taxon>
        <taxon>Agaricomycotina</taxon>
        <taxon>Agaricomycetes</taxon>
        <taxon>Polyporales</taxon>
        <taxon>Polyporaceae</taxon>
        <taxon>Trametes</taxon>
    </lineage>
</organism>
<feature type="region of interest" description="Disordered" evidence="1">
    <location>
        <begin position="172"/>
        <end position="193"/>
    </location>
</feature>
<sequence>MRSHPPKSQPATQPLRSPRDVYSSYPTTSLPGIQSVSYDTRFAIAGFAGSLPVTVHPDDDVFHLNAVNNTTAGREFQNIFSPHDIHGWELDQENEFVQGSSTCQTPARMHQSLSSSFPFDIMRHYPEQKQHHLSSTFAIDPRLLSLEQSATSLDPSPSLSSVPFTFDDLPSPYYPDSLPSPTTPALSPSDQDDLETILPTSVRAFNSAAGDADVELAVLAAELGLEADYEAASATSSPSLPTPSKRKRGDLDSSDAGPVDTRAPKGVRAVLQPQANDESSANVEEETSENGSTNMEAPVPPRSRGVCRSKDHLDRYLNTAPVSNCPVPGCTDAFGGDSTRNFKRSRESIACCWLDWSGQPHLC</sequence>
<evidence type="ECO:0000313" key="2">
    <source>
        <dbReference type="EMBL" id="KAJ8475378.1"/>
    </source>
</evidence>
<feature type="compositionally biased region" description="Low complexity" evidence="1">
    <location>
        <begin position="231"/>
        <end position="243"/>
    </location>
</feature>
<evidence type="ECO:0000313" key="3">
    <source>
        <dbReference type="Proteomes" id="UP001215151"/>
    </source>
</evidence>
<proteinExistence type="predicted"/>
<feature type="region of interest" description="Disordered" evidence="1">
    <location>
        <begin position="231"/>
        <end position="304"/>
    </location>
</feature>
<comment type="caution">
    <text evidence="2">The sequence shown here is derived from an EMBL/GenBank/DDBJ whole genome shotgun (WGS) entry which is preliminary data.</text>
</comment>